<dbReference type="InterPro" id="IPR053216">
    <property type="entry name" value="Appressorial_penetr-assoc"/>
</dbReference>
<dbReference type="STRING" id="573729.G2QLQ9"/>
<evidence type="ECO:0000313" key="1">
    <source>
        <dbReference type="EMBL" id="AEO60889.1"/>
    </source>
</evidence>
<dbReference type="RefSeq" id="XP_003666134.1">
    <property type="nucleotide sequence ID" value="XM_003666086.1"/>
</dbReference>
<dbReference type="PANTHER" id="PTHR34587">
    <property type="entry name" value="VWFA DOMAIN-CONTAINING PROTEIN"/>
    <property type="match status" value="1"/>
</dbReference>
<accession>G2QLQ9</accession>
<dbReference type="Proteomes" id="UP000007322">
    <property type="component" value="Chromosome 6"/>
</dbReference>
<protein>
    <submittedName>
        <fullName evidence="1">Uncharacterized protein</fullName>
    </submittedName>
</protein>
<gene>
    <name evidence="1" type="ORF">MYCTH_2310599</name>
</gene>
<dbReference type="OMA" id="DLGCIFS"/>
<dbReference type="VEuPathDB" id="FungiDB:MYCTH_2310599"/>
<organism evidence="1 2">
    <name type="scientific">Thermothelomyces thermophilus (strain ATCC 42464 / BCRC 31852 / DSM 1799)</name>
    <name type="common">Sporotrichum thermophile</name>
    <dbReference type="NCBI Taxonomy" id="573729"/>
    <lineage>
        <taxon>Eukaryota</taxon>
        <taxon>Fungi</taxon>
        <taxon>Dikarya</taxon>
        <taxon>Ascomycota</taxon>
        <taxon>Pezizomycotina</taxon>
        <taxon>Sordariomycetes</taxon>
        <taxon>Sordariomycetidae</taxon>
        <taxon>Sordariales</taxon>
        <taxon>Chaetomiaceae</taxon>
        <taxon>Thermothelomyces</taxon>
    </lineage>
</organism>
<reference evidence="1 2" key="1">
    <citation type="journal article" date="2011" name="Nat. Biotechnol.">
        <title>Comparative genomic analysis of the thermophilic biomass-degrading fungi Myceliophthora thermophila and Thielavia terrestris.</title>
        <authorList>
            <person name="Berka R.M."/>
            <person name="Grigoriev I.V."/>
            <person name="Otillar R."/>
            <person name="Salamov A."/>
            <person name="Grimwood J."/>
            <person name="Reid I."/>
            <person name="Ishmael N."/>
            <person name="John T."/>
            <person name="Darmond C."/>
            <person name="Moisan M.-C."/>
            <person name="Henrissat B."/>
            <person name="Coutinho P.M."/>
            <person name="Lombard V."/>
            <person name="Natvig D.O."/>
            <person name="Lindquist E."/>
            <person name="Schmutz J."/>
            <person name="Lucas S."/>
            <person name="Harris P."/>
            <person name="Powlowski J."/>
            <person name="Bellemare A."/>
            <person name="Taylor D."/>
            <person name="Butler G."/>
            <person name="de Vries R.P."/>
            <person name="Allijn I.E."/>
            <person name="van den Brink J."/>
            <person name="Ushinsky S."/>
            <person name="Storms R."/>
            <person name="Powell A.J."/>
            <person name="Paulsen I.T."/>
            <person name="Elbourne L.D.H."/>
            <person name="Baker S.E."/>
            <person name="Magnuson J."/>
            <person name="LaBoissiere S."/>
            <person name="Clutterbuck A.J."/>
            <person name="Martinez D."/>
            <person name="Wogulis M."/>
            <person name="de Leon A.L."/>
            <person name="Rey M.W."/>
            <person name="Tsang A."/>
        </authorList>
    </citation>
    <scope>NUCLEOTIDE SEQUENCE [LARGE SCALE GENOMIC DNA]</scope>
    <source>
        <strain evidence="2">ATCC 42464 / BCRC 31852 / DSM 1799</strain>
    </source>
</reference>
<dbReference type="KEGG" id="mtm:MYCTH_2310599"/>
<dbReference type="OrthoDB" id="2153847at2759"/>
<proteinExistence type="predicted"/>
<dbReference type="EMBL" id="CP003007">
    <property type="protein sequence ID" value="AEO60889.1"/>
    <property type="molecule type" value="Genomic_DNA"/>
</dbReference>
<dbReference type="AlphaFoldDB" id="G2QLQ9"/>
<name>G2QLQ9_THET4</name>
<dbReference type="HOGENOM" id="CLU_026014_1_0_1"/>
<keyword evidence="2" id="KW-1185">Reference proteome</keyword>
<dbReference type="GeneID" id="11514193"/>
<dbReference type="InParanoid" id="G2QLQ9"/>
<dbReference type="eggNOG" id="ENOG502QTC3">
    <property type="taxonomic scope" value="Eukaryota"/>
</dbReference>
<dbReference type="PANTHER" id="PTHR34587:SF1">
    <property type="entry name" value="CIRCUMSPOROZOITE PROTEIN"/>
    <property type="match status" value="1"/>
</dbReference>
<sequence>MKYGTALVALAGLSSAREINIYSRKLSKREVPQEHSHEATLRATNEALKLNNPLNIQDAVFALLGNAAAAQGAGDVTNLDCLQQIIADQAFTNAKAAGDLELMTQAILYRALERNTGSVGQASVLCNETATNPEIANIQQHQDPASPEAANNAAIELEVAKSLASIGADPLLALQSATFPPGEIGDPTAKGNTCDDPDDPQGCIFTLNLLTPAVTEDEILAAVADITPGAGAGGDVDDGVDDGSDDACEVIVTPPANDTQVVAPPSNNTDGGNGAGDSATGTVNIQTFTGSLGGVPPPVESTAGSDRPFSVNGATFTTANAALQRSCSIQKNACANAANSGQLQGGVQQCEQQEAECRAANNLKRFRRSSPTRRQVNGLDFGTCGSPAIQFAVGLDGRKEASFQNVNTADFNHGSAQAIRIIADFTCSRLQSSCKAPQETVQACQQASQAAQAASGQAAADAFNSALGVSA</sequence>
<evidence type="ECO:0000313" key="2">
    <source>
        <dbReference type="Proteomes" id="UP000007322"/>
    </source>
</evidence>